<accession>A0AA38HI72</accession>
<organism evidence="1 2">
    <name type="scientific">Zophobas morio</name>
    <dbReference type="NCBI Taxonomy" id="2755281"/>
    <lineage>
        <taxon>Eukaryota</taxon>
        <taxon>Metazoa</taxon>
        <taxon>Ecdysozoa</taxon>
        <taxon>Arthropoda</taxon>
        <taxon>Hexapoda</taxon>
        <taxon>Insecta</taxon>
        <taxon>Pterygota</taxon>
        <taxon>Neoptera</taxon>
        <taxon>Endopterygota</taxon>
        <taxon>Coleoptera</taxon>
        <taxon>Polyphaga</taxon>
        <taxon>Cucujiformia</taxon>
        <taxon>Tenebrionidae</taxon>
        <taxon>Zophobas</taxon>
    </lineage>
</organism>
<dbReference type="EMBL" id="JALNTZ010001853">
    <property type="protein sequence ID" value="KAJ3622594.1"/>
    <property type="molecule type" value="Genomic_DNA"/>
</dbReference>
<gene>
    <name evidence="1" type="ORF">Zmor_004474</name>
</gene>
<dbReference type="Proteomes" id="UP001168821">
    <property type="component" value="Unassembled WGS sequence"/>
</dbReference>
<sequence length="135" mass="15490">MNGMDEPFPEMFDPKEHLEQAIKIVGQIKSKINECNNFDEADNYIISLTEKEKNNMSRVISEDEIKSEFDMTSMASLTIEADIHKDIYRLRETYETVQNALKKVGLDSNPADVDAEDITYVLNSTILEIVEVVRK</sequence>
<dbReference type="AlphaFoldDB" id="A0AA38HI72"/>
<proteinExistence type="predicted"/>
<name>A0AA38HI72_9CUCU</name>
<keyword evidence="2" id="KW-1185">Reference proteome</keyword>
<evidence type="ECO:0000313" key="1">
    <source>
        <dbReference type="EMBL" id="KAJ3622594.1"/>
    </source>
</evidence>
<protein>
    <submittedName>
        <fullName evidence="1">Uncharacterized protein</fullName>
    </submittedName>
</protein>
<reference evidence="1" key="1">
    <citation type="journal article" date="2023" name="G3 (Bethesda)">
        <title>Whole genome assemblies of Zophobas morio and Tenebrio molitor.</title>
        <authorList>
            <person name="Kaur S."/>
            <person name="Stinson S.A."/>
            <person name="diCenzo G.C."/>
        </authorList>
    </citation>
    <scope>NUCLEOTIDE SEQUENCE</scope>
    <source>
        <strain evidence="1">QUZm001</strain>
    </source>
</reference>
<evidence type="ECO:0000313" key="2">
    <source>
        <dbReference type="Proteomes" id="UP001168821"/>
    </source>
</evidence>
<comment type="caution">
    <text evidence="1">The sequence shown here is derived from an EMBL/GenBank/DDBJ whole genome shotgun (WGS) entry which is preliminary data.</text>
</comment>